<dbReference type="GO" id="GO:0015031">
    <property type="term" value="P:protein transport"/>
    <property type="evidence" value="ECO:0007669"/>
    <property type="project" value="UniProtKB-KW"/>
</dbReference>
<proteinExistence type="inferred from homology"/>
<evidence type="ECO:0000256" key="10">
    <source>
        <dbReference type="RuleBase" id="RU365011"/>
    </source>
</evidence>
<comment type="function">
    <text evidence="10">Involved in inositol deacylation of GPI-anchored proteins which plays important roles in the quality control and ER-associated degradation of GPI-anchored proteins.</text>
</comment>
<dbReference type="GO" id="GO:0006888">
    <property type="term" value="P:endoplasmic reticulum to Golgi vesicle-mediated transport"/>
    <property type="evidence" value="ECO:0007669"/>
    <property type="project" value="TreeGrafter"/>
</dbReference>
<dbReference type="OrthoDB" id="348976at2759"/>
<evidence type="ECO:0000256" key="4">
    <source>
        <dbReference type="ARBA" id="ARBA00022692"/>
    </source>
</evidence>
<dbReference type="SUPFAM" id="SSF53474">
    <property type="entry name" value="alpha/beta-Hydrolases"/>
    <property type="match status" value="1"/>
</dbReference>
<feature type="domain" description="GPI inositol-deacylase PGAP1-like alpha/beta" evidence="11">
    <location>
        <begin position="90"/>
        <end position="331"/>
    </location>
</feature>
<feature type="transmembrane region" description="Helical" evidence="10">
    <location>
        <begin position="866"/>
        <end position="885"/>
    </location>
</feature>
<name>A0A9W4TWI2_9ASCO</name>
<comment type="subcellular location">
    <subcellularLocation>
        <location evidence="1">Endoplasmic reticulum membrane</location>
        <topology evidence="1">Multi-pass membrane protein</topology>
    </subcellularLocation>
</comment>
<sequence>MDQRLRSKYVLYYLLFIGGLLISLIIYSYNLKSYGSDIPSCRPVWMGPSYARIKSFDESYTKLASKYSLYLYREQGKNKIPEEQSTDQLLSGIPVLFIPGNAGSFRQARSIASESSNLYFEQLEKYTEINPNIQELDFFTADFNEDFTAFHGRTILDQAEFLNEAIKYILELYKDHNDPPRSVIIIGHSMGGIVARLMITLPNYLQDSINTIITLSSPHSAAPLTFDGDILRIYNAIDQFWYFGYNDPLKNEYSKLANSRIKNVSLISITGGETDTTLPADYTTLGFLVPSSNGFTIFATGIPQVWTPIDHLAIVWCAQLRTKIAESLLEIINKQDVHKTYSLEKRMEIFRNKFMTGFESLAIGETEFESNENSIQLEKDKHLSLISLDKIEVKLCKSEKCITMKSQLVPKSTGDLIISDSSLGGNEQPMHVLNIPSSITNEYDYLIKGDAAEYQFNTETNYIIDGNLIFGKSITIPEDHPLSFNINIPHAWNSLLVYNAKFNYEQGDKFYYTFVRQWVEEPFETKWHINLQPNKNYKLTQHSVSPYVPFKSDSNHGMNLQIWLNSKSETTISISIDLISSLKLLILRYRLSLVSMILSITSLVTIFQYLKFDKFPNLINRLGYINSKYGLIIGIILIILNPIVKSYPHVFNLIDLVVFQDYNEINLSLSSNFKLNSFYLGLQENFSIIGLILYFISNFILILTYHLIISCCYLLNFIIKRVRSSTNNRNSKYKLYLTIFLIVLIPIYIPYQVVYVICCLIQIINVLKSYNNNQLFNYQVSWLILMLWILPINIPILIVFIHNLSINWKTPFSSHHNLLSILPILLLVQKNNQLEKLKQSKYNILIILGLGYLIFYSLIYGNRHTFWLYHLFNFVSLINLIILNIEK</sequence>
<gene>
    <name evidence="13" type="ORF">CANVERA_P2139</name>
</gene>
<keyword evidence="3 10" id="KW-0813">Transport</keyword>
<evidence type="ECO:0000259" key="12">
    <source>
        <dbReference type="Pfam" id="PF25140"/>
    </source>
</evidence>
<evidence type="ECO:0000313" key="14">
    <source>
        <dbReference type="Proteomes" id="UP001152885"/>
    </source>
</evidence>
<keyword evidence="9 10" id="KW-0472">Membrane</keyword>
<dbReference type="Pfam" id="PF07819">
    <property type="entry name" value="PGAP1"/>
    <property type="match status" value="1"/>
</dbReference>
<dbReference type="Pfam" id="PF25140">
    <property type="entry name" value="PGAP1_TMD"/>
    <property type="match status" value="1"/>
</dbReference>
<dbReference type="InterPro" id="IPR039529">
    <property type="entry name" value="PGAP1/BST1"/>
</dbReference>
<dbReference type="InterPro" id="IPR056824">
    <property type="entry name" value="PGAP1_TMD"/>
</dbReference>
<evidence type="ECO:0000256" key="8">
    <source>
        <dbReference type="ARBA" id="ARBA00022989"/>
    </source>
</evidence>
<feature type="transmembrane region" description="Helical" evidence="10">
    <location>
        <begin position="776"/>
        <end position="801"/>
    </location>
</feature>
<dbReference type="EMBL" id="CANTUO010000002">
    <property type="protein sequence ID" value="CAI5757625.1"/>
    <property type="molecule type" value="Genomic_DNA"/>
</dbReference>
<dbReference type="AlphaFoldDB" id="A0A9W4TWI2"/>
<keyword evidence="8 10" id="KW-1133">Transmembrane helix</keyword>
<comment type="similarity">
    <text evidence="2 10">Belongs to the GPI inositol-deacylase family.</text>
</comment>
<dbReference type="InterPro" id="IPR012908">
    <property type="entry name" value="PGAP1-ab_dom-like"/>
</dbReference>
<evidence type="ECO:0000256" key="2">
    <source>
        <dbReference type="ARBA" id="ARBA00006931"/>
    </source>
</evidence>
<dbReference type="GO" id="GO:0005789">
    <property type="term" value="C:endoplasmic reticulum membrane"/>
    <property type="evidence" value="ECO:0007669"/>
    <property type="project" value="UniProtKB-SubCell"/>
</dbReference>
<dbReference type="PANTHER" id="PTHR15495:SF7">
    <property type="entry name" value="GPI INOSITOL-DEACYLASE"/>
    <property type="match status" value="1"/>
</dbReference>
<dbReference type="Gene3D" id="3.40.50.1820">
    <property type="entry name" value="alpha/beta hydrolase"/>
    <property type="match status" value="1"/>
</dbReference>
<dbReference type="Proteomes" id="UP001152885">
    <property type="component" value="Unassembled WGS sequence"/>
</dbReference>
<comment type="caution">
    <text evidence="13">The sequence shown here is derived from an EMBL/GenBank/DDBJ whole genome shotgun (WGS) entry which is preliminary data.</text>
</comment>
<evidence type="ECO:0000256" key="1">
    <source>
        <dbReference type="ARBA" id="ARBA00004477"/>
    </source>
</evidence>
<evidence type="ECO:0000256" key="6">
    <source>
        <dbReference type="ARBA" id="ARBA00022824"/>
    </source>
</evidence>
<dbReference type="PANTHER" id="PTHR15495">
    <property type="entry name" value="NEGATIVE REGULATOR OF VESICLE FORMATION-RELATED"/>
    <property type="match status" value="1"/>
</dbReference>
<evidence type="ECO:0000313" key="13">
    <source>
        <dbReference type="EMBL" id="CAI5757625.1"/>
    </source>
</evidence>
<feature type="transmembrane region" description="Helical" evidence="10">
    <location>
        <begin position="842"/>
        <end position="860"/>
    </location>
</feature>
<keyword evidence="14" id="KW-1185">Reference proteome</keyword>
<feature type="transmembrane region" description="Helical" evidence="10">
    <location>
        <begin position="9"/>
        <end position="29"/>
    </location>
</feature>
<evidence type="ECO:0000256" key="7">
    <source>
        <dbReference type="ARBA" id="ARBA00022927"/>
    </source>
</evidence>
<organism evidence="13 14">
    <name type="scientific">Candida verbasci</name>
    <dbReference type="NCBI Taxonomy" id="1227364"/>
    <lineage>
        <taxon>Eukaryota</taxon>
        <taxon>Fungi</taxon>
        <taxon>Dikarya</taxon>
        <taxon>Ascomycota</taxon>
        <taxon>Saccharomycotina</taxon>
        <taxon>Pichiomycetes</taxon>
        <taxon>Debaryomycetaceae</taxon>
        <taxon>Candida/Lodderomyces clade</taxon>
        <taxon>Candida</taxon>
    </lineage>
</organism>
<dbReference type="GO" id="GO:0050185">
    <property type="term" value="F:phosphatidylinositol deacylase activity"/>
    <property type="evidence" value="ECO:0007669"/>
    <property type="project" value="TreeGrafter"/>
</dbReference>
<feature type="transmembrane region" description="Helical" evidence="10">
    <location>
        <begin position="589"/>
        <end position="610"/>
    </location>
</feature>
<keyword evidence="4 10" id="KW-0812">Transmembrane</keyword>
<evidence type="ECO:0000256" key="9">
    <source>
        <dbReference type="ARBA" id="ARBA00023136"/>
    </source>
</evidence>
<keyword evidence="5 10" id="KW-0378">Hydrolase</keyword>
<reference evidence="13" key="1">
    <citation type="submission" date="2022-12" db="EMBL/GenBank/DDBJ databases">
        <authorList>
            <person name="Brejova B."/>
        </authorList>
    </citation>
    <scope>NUCLEOTIDE SEQUENCE</scope>
</reference>
<evidence type="ECO:0000256" key="5">
    <source>
        <dbReference type="ARBA" id="ARBA00022801"/>
    </source>
</evidence>
<dbReference type="EC" id="3.1.-.-" evidence="10"/>
<keyword evidence="6 10" id="KW-0256">Endoplasmic reticulum</keyword>
<accession>A0A9W4TWI2</accession>
<dbReference type="InterPro" id="IPR029058">
    <property type="entry name" value="AB_hydrolase_fold"/>
</dbReference>
<feature type="transmembrane region" description="Helical" evidence="10">
    <location>
        <begin position="688"/>
        <end position="715"/>
    </location>
</feature>
<dbReference type="GO" id="GO:0006505">
    <property type="term" value="P:GPI anchor metabolic process"/>
    <property type="evidence" value="ECO:0007669"/>
    <property type="project" value="TreeGrafter"/>
</dbReference>
<feature type="transmembrane region" description="Helical" evidence="10">
    <location>
        <begin position="735"/>
        <end position="764"/>
    </location>
</feature>
<feature type="domain" description="GPI inositol-deacylase transmembrane" evidence="12">
    <location>
        <begin position="593"/>
        <end position="881"/>
    </location>
</feature>
<evidence type="ECO:0000259" key="11">
    <source>
        <dbReference type="Pfam" id="PF07819"/>
    </source>
</evidence>
<keyword evidence="7 10" id="KW-0653">Protein transport</keyword>
<evidence type="ECO:0000256" key="3">
    <source>
        <dbReference type="ARBA" id="ARBA00022448"/>
    </source>
</evidence>
<protein>
    <recommendedName>
        <fullName evidence="10">GPI inositol-deacylase</fullName>
        <ecNumber evidence="10">3.1.-.-</ecNumber>
    </recommendedName>
</protein>
<feature type="transmembrane region" description="Helical" evidence="10">
    <location>
        <begin position="622"/>
        <end position="644"/>
    </location>
</feature>